<keyword evidence="2" id="KW-1185">Reference proteome</keyword>
<name>H8FP65_MAGML</name>
<dbReference type="InterPro" id="IPR025915">
    <property type="entry name" value="Phage_gp49_66"/>
</dbReference>
<gene>
    <name evidence="1" type="ORF">PHAMO_180122</name>
</gene>
<dbReference type="STRING" id="1150626.PHAMO_180122"/>
<dbReference type="Pfam" id="PF13876">
    <property type="entry name" value="Phage_gp49_66"/>
    <property type="match status" value="1"/>
</dbReference>
<dbReference type="OrthoDB" id="5688154at2"/>
<proteinExistence type="predicted"/>
<dbReference type="Proteomes" id="UP000004169">
    <property type="component" value="Unassembled WGS sequence"/>
</dbReference>
<protein>
    <submittedName>
        <fullName evidence="1">Uncharacterized protein</fullName>
    </submittedName>
</protein>
<sequence length="106" mass="11649">MLNAEGLDAAIAATPGEKVTKEHIESRIAKTDFLVLPGTTVTICSITLDNGYSVRGESACVDPTNYRHEISEKIAFDNAFNQLWPLFGFLLAERRHPAPSPTDYVI</sequence>
<dbReference type="eggNOG" id="ENOG5032TAZ">
    <property type="taxonomic scope" value="Bacteria"/>
</dbReference>
<evidence type="ECO:0000313" key="1">
    <source>
        <dbReference type="EMBL" id="CCG40153.1"/>
    </source>
</evidence>
<dbReference type="AlphaFoldDB" id="H8FP65"/>
<dbReference type="RefSeq" id="WP_002726173.1">
    <property type="nucleotide sequence ID" value="NZ_CAHP01000010.1"/>
</dbReference>
<dbReference type="EMBL" id="CAHP01000010">
    <property type="protein sequence ID" value="CCG40153.1"/>
    <property type="molecule type" value="Genomic_DNA"/>
</dbReference>
<reference evidence="1 2" key="1">
    <citation type="journal article" date="2012" name="J. Bacteriol.">
        <title>Draft Genome Sequence of the Purple Photosynthetic Bacterium Phaeospirillum molischianum DSM120, a Particularly Versatile Bacterium.</title>
        <authorList>
            <person name="Duquesne K."/>
            <person name="Prima V."/>
            <person name="Ji B."/>
            <person name="Rouy Z."/>
            <person name="Medigue C."/>
            <person name="Talla E."/>
            <person name="Sturgis J.N."/>
        </authorList>
    </citation>
    <scope>NUCLEOTIDE SEQUENCE [LARGE SCALE GENOMIC DNA]</scope>
    <source>
        <strain evidence="2">DSM120</strain>
    </source>
</reference>
<organism evidence="1 2">
    <name type="scientific">Magnetospirillum molischianum DSM 120</name>
    <dbReference type="NCBI Taxonomy" id="1150626"/>
    <lineage>
        <taxon>Bacteria</taxon>
        <taxon>Pseudomonadati</taxon>
        <taxon>Pseudomonadota</taxon>
        <taxon>Alphaproteobacteria</taxon>
        <taxon>Rhodospirillales</taxon>
        <taxon>Rhodospirillaceae</taxon>
        <taxon>Magnetospirillum</taxon>
    </lineage>
</organism>
<comment type="caution">
    <text evidence="1">The sequence shown here is derived from an EMBL/GenBank/DDBJ whole genome shotgun (WGS) entry which is preliminary data.</text>
</comment>
<accession>H8FP65</accession>
<evidence type="ECO:0000313" key="2">
    <source>
        <dbReference type="Proteomes" id="UP000004169"/>
    </source>
</evidence>